<dbReference type="EMBL" id="CP045650">
    <property type="protein sequence ID" value="QGA10601.1"/>
    <property type="molecule type" value="Genomic_DNA"/>
</dbReference>
<dbReference type="Proteomes" id="UP000327478">
    <property type="component" value="Chromosome"/>
</dbReference>
<accession>A0ABX6D439</accession>
<proteinExistence type="predicted"/>
<keyword evidence="2" id="KW-1185">Reference proteome</keyword>
<evidence type="ECO:0008006" key="3">
    <source>
        <dbReference type="Google" id="ProtNLM"/>
    </source>
</evidence>
<evidence type="ECO:0000313" key="1">
    <source>
        <dbReference type="EMBL" id="QGA10601.1"/>
    </source>
</evidence>
<dbReference type="PROSITE" id="PS51257">
    <property type="entry name" value="PROKAR_LIPOPROTEIN"/>
    <property type="match status" value="1"/>
</dbReference>
<dbReference type="RefSeq" id="WP_419352360.1">
    <property type="nucleotide sequence ID" value="NZ_JBIMAO010000006.1"/>
</dbReference>
<name>A0ABX6D439_9GAMM</name>
<gene>
    <name evidence="1" type="ORF">GFH30_03940</name>
</gene>
<organism evidence="1 2">
    <name type="scientific">Acinetobacter wanghuae</name>
    <dbReference type="NCBI Taxonomy" id="2662362"/>
    <lineage>
        <taxon>Bacteria</taxon>
        <taxon>Pseudomonadati</taxon>
        <taxon>Pseudomonadota</taxon>
        <taxon>Gammaproteobacteria</taxon>
        <taxon>Moraxellales</taxon>
        <taxon>Moraxellaceae</taxon>
        <taxon>Acinetobacter</taxon>
    </lineage>
</organism>
<protein>
    <recommendedName>
        <fullName evidence="3">Entry exclusion lipoprotein TrbK</fullName>
    </recommendedName>
</protein>
<evidence type="ECO:0000313" key="2">
    <source>
        <dbReference type="Proteomes" id="UP000327478"/>
    </source>
</evidence>
<reference evidence="1 2" key="1">
    <citation type="submission" date="2019-10" db="EMBL/GenBank/DDBJ databases">
        <authorList>
            <person name="Dong K."/>
        </authorList>
    </citation>
    <scope>NUCLEOTIDE SEQUENCE [LARGE SCALE GENOMIC DNA]</scope>
    <source>
        <strain evidence="2">dk386</strain>
    </source>
</reference>
<sequence>MKILILMIGSLLITACNTQSTQQYVSTPECMNYRGMMTAPMPPDAMERLRLKCEASEQNRN</sequence>